<organism evidence="6 7">
    <name type="scientific">Klebsiella michiganensis</name>
    <dbReference type="NCBI Taxonomy" id="1134687"/>
    <lineage>
        <taxon>Bacteria</taxon>
        <taxon>Pseudomonadati</taxon>
        <taxon>Pseudomonadota</taxon>
        <taxon>Gammaproteobacteria</taxon>
        <taxon>Enterobacterales</taxon>
        <taxon>Enterobacteriaceae</taxon>
        <taxon>Klebsiella/Raoultella group</taxon>
        <taxon>Klebsiella</taxon>
    </lineage>
</organism>
<dbReference type="EC" id="3.2.1.23" evidence="2"/>
<dbReference type="GO" id="GO:0004565">
    <property type="term" value="F:beta-galactosidase activity"/>
    <property type="evidence" value="ECO:0007669"/>
    <property type="project" value="UniProtKB-EC"/>
</dbReference>
<dbReference type="PANTHER" id="PTHR46323">
    <property type="entry name" value="BETA-GALACTOSIDASE"/>
    <property type="match status" value="1"/>
</dbReference>
<dbReference type="Proteomes" id="UP000254863">
    <property type="component" value="Unassembled WGS sequence"/>
</dbReference>
<dbReference type="InterPro" id="IPR011013">
    <property type="entry name" value="Gal_mutarotase_sf_dom"/>
</dbReference>
<sequence>MANAPGTLPPLPRIGLNFQVPDQHQPISWLGYGPHENYPDRRTSACFLPLAAAAGRDDHTVHFPDGNGLRCDTKRWTGGRWHVAGDFHFSVQPYSTAQLMETDHWHRMKPENGVWIALDAQHMGIGGDDSWTPSVLQQWLLLETQWQYQLTIHFPNNNRGRQPPTLQA</sequence>
<gene>
    <name evidence="6" type="primary">lacZ_1</name>
    <name evidence="6" type="ORF">NCTC11685_00019</name>
</gene>
<evidence type="ECO:0000256" key="4">
    <source>
        <dbReference type="ARBA" id="ARBA00023295"/>
    </source>
</evidence>
<evidence type="ECO:0000256" key="1">
    <source>
        <dbReference type="ARBA" id="ARBA00001412"/>
    </source>
</evidence>
<dbReference type="InterPro" id="IPR050347">
    <property type="entry name" value="Bact_Beta-galactosidase"/>
</dbReference>
<evidence type="ECO:0000313" key="7">
    <source>
        <dbReference type="Proteomes" id="UP000254863"/>
    </source>
</evidence>
<dbReference type="GO" id="GO:0030246">
    <property type="term" value="F:carbohydrate binding"/>
    <property type="evidence" value="ECO:0007669"/>
    <property type="project" value="InterPro"/>
</dbReference>
<dbReference type="GO" id="GO:0005990">
    <property type="term" value="P:lactose catabolic process"/>
    <property type="evidence" value="ECO:0007669"/>
    <property type="project" value="TreeGrafter"/>
</dbReference>
<proteinExistence type="predicted"/>
<dbReference type="AlphaFoldDB" id="A0A7H4MYF7"/>
<reference evidence="6 7" key="1">
    <citation type="submission" date="2018-06" db="EMBL/GenBank/DDBJ databases">
        <authorList>
            <consortium name="Pathogen Informatics"/>
            <person name="Doyle S."/>
        </authorList>
    </citation>
    <scope>NUCLEOTIDE SEQUENCE [LARGE SCALE GENOMIC DNA]</scope>
    <source>
        <strain evidence="6 7">NCTC11685</strain>
    </source>
</reference>
<dbReference type="InterPro" id="IPR004199">
    <property type="entry name" value="B-gal_small/dom_5"/>
</dbReference>
<dbReference type="PANTHER" id="PTHR46323:SF2">
    <property type="entry name" value="BETA-GALACTOSIDASE"/>
    <property type="match status" value="1"/>
</dbReference>
<accession>A0A7H4MYF7</accession>
<dbReference type="GO" id="GO:0009341">
    <property type="term" value="C:beta-galactosidase complex"/>
    <property type="evidence" value="ECO:0007669"/>
    <property type="project" value="InterPro"/>
</dbReference>
<evidence type="ECO:0000313" key="6">
    <source>
        <dbReference type="EMBL" id="STV70700.1"/>
    </source>
</evidence>
<evidence type="ECO:0000259" key="5">
    <source>
        <dbReference type="SMART" id="SM01038"/>
    </source>
</evidence>
<dbReference type="EMBL" id="UGMS01000001">
    <property type="protein sequence ID" value="STV70700.1"/>
    <property type="molecule type" value="Genomic_DNA"/>
</dbReference>
<protein>
    <recommendedName>
        <fullName evidence="2">beta-galactosidase</fullName>
        <ecNumber evidence="2">3.2.1.23</ecNumber>
    </recommendedName>
</protein>
<keyword evidence="4 6" id="KW-0326">Glycosidase</keyword>
<comment type="catalytic activity">
    <reaction evidence="1">
        <text>Hydrolysis of terminal non-reducing beta-D-galactose residues in beta-D-galactosides.</text>
        <dbReference type="EC" id="3.2.1.23"/>
    </reaction>
</comment>
<evidence type="ECO:0000256" key="2">
    <source>
        <dbReference type="ARBA" id="ARBA00012756"/>
    </source>
</evidence>
<dbReference type="Pfam" id="PF02929">
    <property type="entry name" value="Bgal_small_N"/>
    <property type="match status" value="1"/>
</dbReference>
<dbReference type="Gene3D" id="2.70.98.10">
    <property type="match status" value="1"/>
</dbReference>
<dbReference type="InterPro" id="IPR014718">
    <property type="entry name" value="GH-type_carb-bd"/>
</dbReference>
<feature type="domain" description="Beta galactosidase small chain/" evidence="5">
    <location>
        <begin position="1"/>
        <end position="153"/>
    </location>
</feature>
<dbReference type="SMART" id="SM01038">
    <property type="entry name" value="Bgal_small_N"/>
    <property type="match status" value="1"/>
</dbReference>
<name>A0A7H4MYF7_9ENTR</name>
<evidence type="ECO:0000256" key="3">
    <source>
        <dbReference type="ARBA" id="ARBA00022801"/>
    </source>
</evidence>
<comment type="caution">
    <text evidence="6">The sequence shown here is derived from an EMBL/GenBank/DDBJ whole genome shotgun (WGS) entry which is preliminary data.</text>
</comment>
<dbReference type="SUPFAM" id="SSF74650">
    <property type="entry name" value="Galactose mutarotase-like"/>
    <property type="match status" value="1"/>
</dbReference>
<keyword evidence="3 6" id="KW-0378">Hydrolase</keyword>